<sequence length="374" mass="42071">MFICVDRDYLGRWKLIADRNIQHSISWDTLNSAGVANGSGLPIELDYENVALNKHVEADTNHFENYSISKVVDGIDIHTDGFLQSDGDKGKITRIIIDLGKEEEIDGLALTNLLYTSGYRCKNFGFSWSNDKNNWNFIMNAVLPNNEIKHFFKAKARARYFSILLKDSYLGSGWSLGIGEIELIKTNRQTKSVLRLLTGGTSPEDEDNEWNKYIVNDTLNGLITPGDDNIWNWKSDTPSWTSTTQTIASRRVRRGGGSGGLRGYYSDSATLSESNISGTACGFRPVLLLLPPLTNSLIYHDDKYKTYNNGWKPISTTLPSKDTFMNCINDLSILDRKVKNVSLPMTSSVLGEGKVFKAKVDYKKYFDINRIDVK</sequence>
<dbReference type="EMBL" id="CALYLO010000004">
    <property type="protein sequence ID" value="CAH8246261.1"/>
    <property type="molecule type" value="Genomic_DNA"/>
</dbReference>
<keyword evidence="3" id="KW-1185">Reference proteome</keyword>
<protein>
    <submittedName>
        <fullName evidence="2">Discoidin domain-containing protein</fullName>
    </submittedName>
</protein>
<organism evidence="2 3">
    <name type="scientific">Paenibacillus melissococcoides</name>
    <dbReference type="NCBI Taxonomy" id="2912268"/>
    <lineage>
        <taxon>Bacteria</taxon>
        <taxon>Bacillati</taxon>
        <taxon>Bacillota</taxon>
        <taxon>Bacilli</taxon>
        <taxon>Bacillales</taxon>
        <taxon>Paenibacillaceae</taxon>
        <taxon>Paenibacillus</taxon>
    </lineage>
</organism>
<dbReference type="RefSeq" id="WP_213429755.1">
    <property type="nucleotide sequence ID" value="NZ_AP031286.1"/>
</dbReference>
<gene>
    <name evidence="2" type="ORF">WJ0W_003496</name>
</gene>
<name>A0ABN8U5A8_9BACL</name>
<dbReference type="Gene3D" id="2.60.120.260">
    <property type="entry name" value="Galactose-binding domain-like"/>
    <property type="match status" value="1"/>
</dbReference>
<dbReference type="InterPro" id="IPR000421">
    <property type="entry name" value="FA58C"/>
</dbReference>
<evidence type="ECO:0000313" key="3">
    <source>
        <dbReference type="Proteomes" id="UP001154322"/>
    </source>
</evidence>
<evidence type="ECO:0000259" key="1">
    <source>
        <dbReference type="Pfam" id="PF00754"/>
    </source>
</evidence>
<proteinExistence type="predicted"/>
<dbReference type="SUPFAM" id="SSF49785">
    <property type="entry name" value="Galactose-binding domain-like"/>
    <property type="match status" value="1"/>
</dbReference>
<dbReference type="Pfam" id="PF00754">
    <property type="entry name" value="F5_F8_type_C"/>
    <property type="match status" value="1"/>
</dbReference>
<reference evidence="2" key="1">
    <citation type="submission" date="2022-06" db="EMBL/GenBank/DDBJ databases">
        <authorList>
            <person name="Dietemann V."/>
            <person name="Ory F."/>
            <person name="Dainat B."/>
            <person name="Oberhansli S."/>
        </authorList>
    </citation>
    <scope>NUCLEOTIDE SEQUENCE</scope>
    <source>
        <strain evidence="2">Ena-SAMPLE-TAB-26-04-2022-14:26:32:270-5432</strain>
    </source>
</reference>
<evidence type="ECO:0000313" key="2">
    <source>
        <dbReference type="EMBL" id="CAH8246261.1"/>
    </source>
</evidence>
<dbReference type="Proteomes" id="UP001154322">
    <property type="component" value="Unassembled WGS sequence"/>
</dbReference>
<accession>A0ABN8U5A8</accession>
<feature type="domain" description="F5/8 type C" evidence="1">
    <location>
        <begin position="59"/>
        <end position="176"/>
    </location>
</feature>
<comment type="caution">
    <text evidence="2">The sequence shown here is derived from an EMBL/GenBank/DDBJ whole genome shotgun (WGS) entry which is preliminary data.</text>
</comment>
<dbReference type="InterPro" id="IPR008979">
    <property type="entry name" value="Galactose-bd-like_sf"/>
</dbReference>